<evidence type="ECO:0000259" key="3">
    <source>
        <dbReference type="Pfam" id="PF17853"/>
    </source>
</evidence>
<comment type="similarity">
    <text evidence="1">Belongs to the CdaR family.</text>
</comment>
<dbReference type="AlphaFoldDB" id="A0A917LFC2"/>
<gene>
    <name evidence="4" type="ORF">GCM10007304_34450</name>
</gene>
<reference evidence="4" key="1">
    <citation type="journal article" date="2014" name="Int. J. Syst. Evol. Microbiol.">
        <title>Complete genome sequence of Corynebacterium casei LMG S-19264T (=DSM 44701T), isolated from a smear-ripened cheese.</title>
        <authorList>
            <consortium name="US DOE Joint Genome Institute (JGI-PGF)"/>
            <person name="Walter F."/>
            <person name="Albersmeier A."/>
            <person name="Kalinowski J."/>
            <person name="Ruckert C."/>
        </authorList>
    </citation>
    <scope>NUCLEOTIDE SEQUENCE</scope>
    <source>
        <strain evidence="4">CCM 7905</strain>
    </source>
</reference>
<dbReference type="EMBL" id="BMCU01000003">
    <property type="protein sequence ID" value="GGG17386.1"/>
    <property type="molecule type" value="Genomic_DNA"/>
</dbReference>
<dbReference type="InterPro" id="IPR025736">
    <property type="entry name" value="PucR_C-HTH_dom"/>
</dbReference>
<organism evidence="4 5">
    <name type="scientific">Rhodococcoides trifolii</name>
    <dbReference type="NCBI Taxonomy" id="908250"/>
    <lineage>
        <taxon>Bacteria</taxon>
        <taxon>Bacillati</taxon>
        <taxon>Actinomycetota</taxon>
        <taxon>Actinomycetes</taxon>
        <taxon>Mycobacteriales</taxon>
        <taxon>Nocardiaceae</taxon>
        <taxon>Rhodococcoides</taxon>
    </lineage>
</organism>
<name>A0A917LFC2_9NOCA</name>
<dbReference type="Gene3D" id="1.10.10.2840">
    <property type="entry name" value="PucR C-terminal helix-turn-helix domain"/>
    <property type="match status" value="1"/>
</dbReference>
<keyword evidence="5" id="KW-1185">Reference proteome</keyword>
<sequence>MTPCEFLTEWTKDVTARSVRGGSEVNDTDLVAVRAASSDWISCGISVDSALEACRESGTYVLTQWMGEAGSDATAASRAVVALVSAATTAIGDEYALATGRESGSSSTREGLARALILGRPRWSELAVQLGVDIPARYHVVVLRVPDAVSERRVAVVHDAIDATFGSGHDVLAAVDRATVTILVPPTGDDPSVDRLTSRLNQSFGSALLGATVDAANTDVPDAMGFANELIALAAKLGRPPKVYRTQDLVLEYQMSRPGPGREVIGTVLDPLRDRPVLLETITAYMKSQQSRRSTSRKLYIHNNTLDSRLKKISELLGFDISSVAGQRRLEAAIFIDDLDRYS</sequence>
<feature type="domain" description="PucR C-terminal helix-turn-helix" evidence="2">
    <location>
        <begin position="278"/>
        <end position="334"/>
    </location>
</feature>
<evidence type="ECO:0000313" key="5">
    <source>
        <dbReference type="Proteomes" id="UP000654257"/>
    </source>
</evidence>
<dbReference type="InterPro" id="IPR041522">
    <property type="entry name" value="CdaR_GGDEF"/>
</dbReference>
<evidence type="ECO:0000313" key="4">
    <source>
        <dbReference type="EMBL" id="GGG17386.1"/>
    </source>
</evidence>
<reference evidence="4" key="2">
    <citation type="submission" date="2020-09" db="EMBL/GenBank/DDBJ databases">
        <authorList>
            <person name="Sun Q."/>
            <person name="Sedlacek I."/>
        </authorList>
    </citation>
    <scope>NUCLEOTIDE SEQUENCE</scope>
    <source>
        <strain evidence="4">CCM 7905</strain>
    </source>
</reference>
<comment type="caution">
    <text evidence="4">The sequence shown here is derived from an EMBL/GenBank/DDBJ whole genome shotgun (WGS) entry which is preliminary data.</text>
</comment>
<dbReference type="Pfam" id="PF17853">
    <property type="entry name" value="GGDEF_2"/>
    <property type="match status" value="1"/>
</dbReference>
<dbReference type="PANTHER" id="PTHR33744">
    <property type="entry name" value="CARBOHYDRATE DIACID REGULATOR"/>
    <property type="match status" value="1"/>
</dbReference>
<evidence type="ECO:0008006" key="6">
    <source>
        <dbReference type="Google" id="ProtNLM"/>
    </source>
</evidence>
<evidence type="ECO:0000256" key="1">
    <source>
        <dbReference type="ARBA" id="ARBA00006754"/>
    </source>
</evidence>
<dbReference type="InterPro" id="IPR042070">
    <property type="entry name" value="PucR_C-HTH_sf"/>
</dbReference>
<accession>A0A917LFC2</accession>
<dbReference type="PANTHER" id="PTHR33744:SF1">
    <property type="entry name" value="DNA-BINDING TRANSCRIPTIONAL ACTIVATOR ADER"/>
    <property type="match status" value="1"/>
</dbReference>
<evidence type="ECO:0000259" key="2">
    <source>
        <dbReference type="Pfam" id="PF13556"/>
    </source>
</evidence>
<feature type="domain" description="CdaR GGDEF-like" evidence="3">
    <location>
        <begin position="124"/>
        <end position="206"/>
    </location>
</feature>
<dbReference type="Pfam" id="PF13556">
    <property type="entry name" value="HTH_30"/>
    <property type="match status" value="1"/>
</dbReference>
<dbReference type="InterPro" id="IPR051448">
    <property type="entry name" value="CdaR-like_regulators"/>
</dbReference>
<proteinExistence type="inferred from homology"/>
<dbReference type="Proteomes" id="UP000654257">
    <property type="component" value="Unassembled WGS sequence"/>
</dbReference>
<protein>
    <recommendedName>
        <fullName evidence="6">PucR family transcriptional regulator</fullName>
    </recommendedName>
</protein>